<evidence type="ECO:0008006" key="3">
    <source>
        <dbReference type="Google" id="ProtNLM"/>
    </source>
</evidence>
<evidence type="ECO:0000256" key="1">
    <source>
        <dbReference type="SAM" id="MobiDB-lite"/>
    </source>
</evidence>
<dbReference type="PANTHER" id="PTHR33223">
    <property type="entry name" value="CCHC-TYPE DOMAIN-CONTAINING PROTEIN"/>
    <property type="match status" value="1"/>
</dbReference>
<evidence type="ECO:0000313" key="2">
    <source>
        <dbReference type="EMBL" id="CAN65193.1"/>
    </source>
</evidence>
<accession>A5B3T5</accession>
<feature type="region of interest" description="Disordered" evidence="1">
    <location>
        <begin position="393"/>
        <end position="426"/>
    </location>
</feature>
<proteinExistence type="predicted"/>
<dbReference type="PANTHER" id="PTHR33223:SF8">
    <property type="entry name" value="OS04G0172440 PROTEIN"/>
    <property type="match status" value="1"/>
</dbReference>
<dbReference type="EMBL" id="AM445654">
    <property type="protein sequence ID" value="CAN65193.1"/>
    <property type="molecule type" value="Genomic_DNA"/>
</dbReference>
<feature type="region of interest" description="Disordered" evidence="1">
    <location>
        <begin position="551"/>
        <end position="572"/>
    </location>
</feature>
<organism evidence="2">
    <name type="scientific">Vitis vinifera</name>
    <name type="common">Grape</name>
    <dbReference type="NCBI Taxonomy" id="29760"/>
    <lineage>
        <taxon>Eukaryota</taxon>
        <taxon>Viridiplantae</taxon>
        <taxon>Streptophyta</taxon>
        <taxon>Embryophyta</taxon>
        <taxon>Tracheophyta</taxon>
        <taxon>Spermatophyta</taxon>
        <taxon>Magnoliopsida</taxon>
        <taxon>eudicotyledons</taxon>
        <taxon>Gunneridae</taxon>
        <taxon>Pentapetalae</taxon>
        <taxon>rosids</taxon>
        <taxon>Vitales</taxon>
        <taxon>Vitaceae</taxon>
        <taxon>Viteae</taxon>
        <taxon>Vitis</taxon>
    </lineage>
</organism>
<feature type="compositionally biased region" description="Low complexity" evidence="1">
    <location>
        <begin position="557"/>
        <end position="566"/>
    </location>
</feature>
<protein>
    <recommendedName>
        <fullName evidence="3">Retrotransposon gag domain-containing protein</fullName>
    </recommendedName>
</protein>
<sequence>MRVWGFRHQISKAKYLKMSVAHIGKLQENTTTLYTERKTLRHQAPDVRYPEKVERWPDRISEKVEHRKGDRLRVQGVGTPPPDDTERVSLSGATPSGFPKKTHGALPYSEQLHSDSPRRRAACSPIQSNSIREKYKALVNITPRMIAYLIRICCPDHRLKEWGAAVQLSLRHVHSKKKAFTIKKPPRKARKCMCGGDDHLARKHPVSLEACGGLRTAGGQLALQAVPFTLHSQTEVAPPPVTLPIPTSEEPYTRMDRLDQRLRQMRASDRVITWEDFDGALVANLPAKFRMLEIERYTSIGYPRIHLKLYSTVMRAHGLDEAHMVMFFPMSLSSAAQYWFASLDVSRRRTWDDITQEFLRQFAFNTIIGVSRRDLEAREALYGIEEGIARGLWHESSPTDSKGKKPSGRQRSGDVGAISSAGMRPPRHYQTIGQTFGFYYPPSPYVQYRPASPFRSMTPTYLHLVSQPVFAAHRPPRQFAQLGMPLSRAFQKLIEGGLLTPLAPKPVPPRFRLDLHCSYHQGPGHDTDHYNALRHDIQDLIDQGLVNLGQPSVTTNPLPAHSTHASPSPPRDIHHMDLIEDDSIHMLSWDDGLPEPIVLHDSYEIDGVSLGHQAPTPFSLIPDEASFQLTHSTPLVI</sequence>
<feature type="region of interest" description="Disordered" evidence="1">
    <location>
        <begin position="67"/>
        <end position="118"/>
    </location>
</feature>
<name>A5B3T5_VITVI</name>
<gene>
    <name evidence="2" type="ORF">VITISV_031688</name>
</gene>
<reference evidence="2" key="1">
    <citation type="journal article" date="2007" name="PLoS ONE">
        <title>The first genome sequence of an elite grapevine cultivar (Pinot noir Vitis vinifera L.): coping with a highly heterozygous genome.</title>
        <authorList>
            <person name="Velasco R."/>
            <person name="Zharkikh A."/>
            <person name="Troggio M."/>
            <person name="Cartwright D.A."/>
            <person name="Cestaro A."/>
            <person name="Pruss D."/>
            <person name="Pindo M."/>
            <person name="FitzGerald L.M."/>
            <person name="Vezzulli S."/>
            <person name="Reid J."/>
            <person name="Malacarne G."/>
            <person name="Iliev D."/>
            <person name="Coppola G."/>
            <person name="Wardell B."/>
            <person name="Micheletti D."/>
            <person name="Macalma T."/>
            <person name="Facci M."/>
            <person name="Mitchell J.T."/>
            <person name="Perazzolli M."/>
            <person name="Eldredge G."/>
            <person name="Gatto P."/>
            <person name="Oyzerski R."/>
            <person name="Moretto M."/>
            <person name="Gutin N."/>
            <person name="Stefanini M."/>
            <person name="Chen Y."/>
            <person name="Segala C."/>
            <person name="Davenport C."/>
            <person name="Dematte L."/>
            <person name="Mraz A."/>
            <person name="Battilana J."/>
            <person name="Stormo K."/>
            <person name="Costa F."/>
            <person name="Tao Q."/>
            <person name="Si-Ammour A."/>
            <person name="Harkins T."/>
            <person name="Lackey A."/>
            <person name="Perbost C."/>
            <person name="Taillon B."/>
            <person name="Stella A."/>
            <person name="Solovyev V."/>
            <person name="Fawcett J.A."/>
            <person name="Sterck L."/>
            <person name="Vandepoele K."/>
            <person name="Grando S.M."/>
            <person name="Toppo S."/>
            <person name="Moser C."/>
            <person name="Lanchbury J."/>
            <person name="Bogden R."/>
            <person name="Skolnick M."/>
            <person name="Sgaramella V."/>
            <person name="Bhatnagar S.K."/>
            <person name="Fontana P."/>
            <person name="Gutin A."/>
            <person name="Van de Peer Y."/>
            <person name="Salamini F."/>
            <person name="Viola R."/>
        </authorList>
    </citation>
    <scope>NUCLEOTIDE SEQUENCE</scope>
</reference>
<dbReference type="AlphaFoldDB" id="A5B3T5"/>